<evidence type="ECO:0000313" key="2">
    <source>
        <dbReference type="EMBL" id="GIH06926.1"/>
    </source>
</evidence>
<dbReference type="RefSeq" id="WP_203910733.1">
    <property type="nucleotide sequence ID" value="NZ_BONY01000031.1"/>
</dbReference>
<name>A0A8J3VID0_9ACTN</name>
<proteinExistence type="predicted"/>
<evidence type="ECO:0000256" key="1">
    <source>
        <dbReference type="SAM" id="SignalP"/>
    </source>
</evidence>
<keyword evidence="1" id="KW-0732">Signal</keyword>
<dbReference type="EMBL" id="BONY01000031">
    <property type="protein sequence ID" value="GIH06926.1"/>
    <property type="molecule type" value="Genomic_DNA"/>
</dbReference>
<sequence>MARIIKAALIGVVAMLMASAPAGADGPTAPERCPGPAISIPPNQCVQPWIWPDERPYP</sequence>
<reference evidence="2" key="1">
    <citation type="submission" date="2021-01" db="EMBL/GenBank/DDBJ databases">
        <title>Whole genome shotgun sequence of Rhizocola hellebori NBRC 109834.</title>
        <authorList>
            <person name="Komaki H."/>
            <person name="Tamura T."/>
        </authorList>
    </citation>
    <scope>NUCLEOTIDE SEQUENCE</scope>
    <source>
        <strain evidence="2">NBRC 109834</strain>
    </source>
</reference>
<dbReference type="AlphaFoldDB" id="A0A8J3VID0"/>
<organism evidence="2 3">
    <name type="scientific">Rhizocola hellebori</name>
    <dbReference type="NCBI Taxonomy" id="1392758"/>
    <lineage>
        <taxon>Bacteria</taxon>
        <taxon>Bacillati</taxon>
        <taxon>Actinomycetota</taxon>
        <taxon>Actinomycetes</taxon>
        <taxon>Micromonosporales</taxon>
        <taxon>Micromonosporaceae</taxon>
        <taxon>Rhizocola</taxon>
    </lineage>
</organism>
<comment type="caution">
    <text evidence="2">The sequence shown here is derived from an EMBL/GenBank/DDBJ whole genome shotgun (WGS) entry which is preliminary data.</text>
</comment>
<accession>A0A8J3VID0</accession>
<feature type="chain" id="PRO_5035292915" evidence="1">
    <location>
        <begin position="25"/>
        <end position="58"/>
    </location>
</feature>
<dbReference type="Proteomes" id="UP000612899">
    <property type="component" value="Unassembled WGS sequence"/>
</dbReference>
<feature type="signal peptide" evidence="1">
    <location>
        <begin position="1"/>
        <end position="24"/>
    </location>
</feature>
<protein>
    <submittedName>
        <fullName evidence="2">Uncharacterized protein</fullName>
    </submittedName>
</protein>
<evidence type="ECO:0000313" key="3">
    <source>
        <dbReference type="Proteomes" id="UP000612899"/>
    </source>
</evidence>
<keyword evidence="3" id="KW-1185">Reference proteome</keyword>
<gene>
    <name evidence="2" type="ORF">Rhe02_49930</name>
</gene>